<protein>
    <submittedName>
        <fullName evidence="1">Uncharacterized protein</fullName>
    </submittedName>
</protein>
<dbReference type="EMBL" id="CM047583">
    <property type="protein sequence ID" value="KAI9913383.1"/>
    <property type="molecule type" value="Genomic_DNA"/>
</dbReference>
<dbReference type="Proteomes" id="UP001163321">
    <property type="component" value="Chromosome 4"/>
</dbReference>
<reference evidence="1 2" key="1">
    <citation type="journal article" date="2022" name="bioRxiv">
        <title>The genome of the oomycete Peronosclerospora sorghi, a cosmopolitan pathogen of maize and sorghum, is inflated with dispersed pseudogenes.</title>
        <authorList>
            <person name="Fletcher K."/>
            <person name="Martin F."/>
            <person name="Isakeit T."/>
            <person name="Cavanaugh K."/>
            <person name="Magill C."/>
            <person name="Michelmore R."/>
        </authorList>
    </citation>
    <scope>NUCLEOTIDE SEQUENCE [LARGE SCALE GENOMIC DNA]</scope>
    <source>
        <strain evidence="1">P6</strain>
    </source>
</reference>
<gene>
    <name evidence="1" type="ORF">PsorP6_006101</name>
</gene>
<evidence type="ECO:0000313" key="1">
    <source>
        <dbReference type="EMBL" id="KAI9913383.1"/>
    </source>
</evidence>
<sequence>MRWARILEVLDSVCEHVPIELPGGNPKAKRMITAECNDFIGEYEDEFTRTFFYDFTLSQERMCTTTLQGKFSVY</sequence>
<accession>A0ACC0W602</accession>
<evidence type="ECO:0000313" key="2">
    <source>
        <dbReference type="Proteomes" id="UP001163321"/>
    </source>
</evidence>
<name>A0ACC0W602_9STRA</name>
<organism evidence="1 2">
    <name type="scientific">Peronosclerospora sorghi</name>
    <dbReference type="NCBI Taxonomy" id="230839"/>
    <lineage>
        <taxon>Eukaryota</taxon>
        <taxon>Sar</taxon>
        <taxon>Stramenopiles</taxon>
        <taxon>Oomycota</taxon>
        <taxon>Peronosporomycetes</taxon>
        <taxon>Peronosporales</taxon>
        <taxon>Peronosporaceae</taxon>
        <taxon>Peronosclerospora</taxon>
    </lineage>
</organism>
<keyword evidence="2" id="KW-1185">Reference proteome</keyword>
<proteinExistence type="predicted"/>
<comment type="caution">
    <text evidence="1">The sequence shown here is derived from an EMBL/GenBank/DDBJ whole genome shotgun (WGS) entry which is preliminary data.</text>
</comment>